<feature type="compositionally biased region" description="Basic and acidic residues" evidence="1">
    <location>
        <begin position="176"/>
        <end position="194"/>
    </location>
</feature>
<feature type="compositionally biased region" description="Low complexity" evidence="1">
    <location>
        <begin position="142"/>
        <end position="155"/>
    </location>
</feature>
<accession>A0ABT4R2Z8</accession>
<gene>
    <name evidence="3" type="ORF">OOJ09_28925</name>
</gene>
<evidence type="ECO:0000313" key="4">
    <source>
        <dbReference type="Proteomes" id="UP001152178"/>
    </source>
</evidence>
<feature type="compositionally biased region" description="Basic and acidic residues" evidence="1">
    <location>
        <begin position="71"/>
        <end position="85"/>
    </location>
</feature>
<feature type="region of interest" description="Disordered" evidence="1">
    <location>
        <begin position="36"/>
        <end position="265"/>
    </location>
</feature>
<feature type="compositionally biased region" description="Basic and acidic residues" evidence="1">
    <location>
        <begin position="103"/>
        <end position="114"/>
    </location>
</feature>
<evidence type="ECO:0000256" key="1">
    <source>
        <dbReference type="SAM" id="MobiDB-lite"/>
    </source>
</evidence>
<feature type="compositionally biased region" description="Low complexity" evidence="1">
    <location>
        <begin position="248"/>
        <end position="264"/>
    </location>
</feature>
<sequence length="389" mass="41410">MKGETGERRRNLLWGIPASLILHALVVTLLVYGVPPPPQQPQEEQPVNVAIVPPPDQPKPKPVPPPPPKQPKAEKPPEQKVEKPPEQPPKSVNTPVLKPVFRYGEKDTGPEKSLDGGSAQANAPSPAKDEATKTPIEPKPAPTQSAPAATQQQKTEPGKADEKPVTAAPDENPAQSEEKPATEDADKQQPDKQEVAPQTNEKQAVVAPKPLAAEAGDKPAPPPSAEKAKPKPAKTTNFKSARAFKAPSGKAGRSSSANAAAAGSPIYSGLPGVRKLYSQGATGDALAASSMENVSRGQRVANLCGNVLSQELQSADYAIKWVPNNPLDAGNVLNPPQAAFSTRTQWYDLNFRCEVDDDATRVLSFTFRVGPLIPPGEWAGRKLTRWPLN</sequence>
<comment type="caution">
    <text evidence="3">The sequence shown here is derived from an EMBL/GenBank/DDBJ whole genome shotgun (WGS) entry which is preliminary data.</text>
</comment>
<dbReference type="RefSeq" id="WP_269908519.1">
    <property type="nucleotide sequence ID" value="NZ_JAPFQA010000023.1"/>
</dbReference>
<keyword evidence="2" id="KW-1133">Transmembrane helix</keyword>
<organism evidence="3 4">
    <name type="scientific">Mesorhizobium qingshengii</name>
    <dbReference type="NCBI Taxonomy" id="1165689"/>
    <lineage>
        <taxon>Bacteria</taxon>
        <taxon>Pseudomonadati</taxon>
        <taxon>Pseudomonadota</taxon>
        <taxon>Alphaproteobacteria</taxon>
        <taxon>Hyphomicrobiales</taxon>
        <taxon>Phyllobacteriaceae</taxon>
        <taxon>Mesorhizobium</taxon>
    </lineage>
</organism>
<keyword evidence="2" id="KW-0472">Membrane</keyword>
<reference evidence="3" key="1">
    <citation type="submission" date="2022-11" db="EMBL/GenBank/DDBJ databases">
        <authorList>
            <person name="Coimbra C."/>
        </authorList>
    </citation>
    <scope>NUCLEOTIDE SEQUENCE</scope>
    <source>
        <strain evidence="3">Jales19</strain>
    </source>
</reference>
<dbReference type="Proteomes" id="UP001152178">
    <property type="component" value="Unassembled WGS sequence"/>
</dbReference>
<protein>
    <submittedName>
        <fullName evidence="3">DUF930 domain-containing protein</fullName>
    </submittedName>
</protein>
<feature type="transmembrane region" description="Helical" evidence="2">
    <location>
        <begin position="12"/>
        <end position="34"/>
    </location>
</feature>
<evidence type="ECO:0000256" key="2">
    <source>
        <dbReference type="SAM" id="Phobius"/>
    </source>
</evidence>
<keyword evidence="2" id="KW-0812">Transmembrane</keyword>
<dbReference type="EMBL" id="JAPFQA010000023">
    <property type="protein sequence ID" value="MCZ8548216.1"/>
    <property type="molecule type" value="Genomic_DNA"/>
</dbReference>
<feature type="compositionally biased region" description="Pro residues" evidence="1">
    <location>
        <begin position="52"/>
        <end position="70"/>
    </location>
</feature>
<evidence type="ECO:0000313" key="3">
    <source>
        <dbReference type="EMBL" id="MCZ8548216.1"/>
    </source>
</evidence>
<keyword evidence="4" id="KW-1185">Reference proteome</keyword>
<dbReference type="InterPro" id="IPR009273">
    <property type="entry name" value="DUF930"/>
</dbReference>
<name>A0ABT4R2Z8_9HYPH</name>
<dbReference type="Pfam" id="PF06059">
    <property type="entry name" value="DUF930"/>
    <property type="match status" value="1"/>
</dbReference>
<proteinExistence type="predicted"/>